<dbReference type="Proteomes" id="UP001157502">
    <property type="component" value="Chromosome 24"/>
</dbReference>
<organism evidence="1 2">
    <name type="scientific">Dallia pectoralis</name>
    <name type="common">Alaska blackfish</name>
    <dbReference type="NCBI Taxonomy" id="75939"/>
    <lineage>
        <taxon>Eukaryota</taxon>
        <taxon>Metazoa</taxon>
        <taxon>Chordata</taxon>
        <taxon>Craniata</taxon>
        <taxon>Vertebrata</taxon>
        <taxon>Euteleostomi</taxon>
        <taxon>Actinopterygii</taxon>
        <taxon>Neopterygii</taxon>
        <taxon>Teleostei</taxon>
        <taxon>Protacanthopterygii</taxon>
        <taxon>Esociformes</taxon>
        <taxon>Umbridae</taxon>
        <taxon>Dallia</taxon>
    </lineage>
</organism>
<proteinExistence type="predicted"/>
<sequence>MLAGRPAGDPGCALQSSVFPVKLDWNKVPVCASDPWLTCIPFGGQTRHFPAHVLRERRVLRKLCSPGTRGGCSQAKEPNLSQQGSKPLCDRYEKSMTITLD</sequence>
<reference evidence="1" key="1">
    <citation type="submission" date="2021-05" db="EMBL/GenBank/DDBJ databases">
        <authorList>
            <person name="Pan Q."/>
            <person name="Jouanno E."/>
            <person name="Zahm M."/>
            <person name="Klopp C."/>
            <person name="Cabau C."/>
            <person name="Louis A."/>
            <person name="Berthelot C."/>
            <person name="Parey E."/>
            <person name="Roest Crollius H."/>
            <person name="Montfort J."/>
            <person name="Robinson-Rechavi M."/>
            <person name="Bouchez O."/>
            <person name="Lampietro C."/>
            <person name="Lopez Roques C."/>
            <person name="Donnadieu C."/>
            <person name="Postlethwait J."/>
            <person name="Bobe J."/>
            <person name="Dillon D."/>
            <person name="Chandos A."/>
            <person name="von Hippel F."/>
            <person name="Guiguen Y."/>
        </authorList>
    </citation>
    <scope>NUCLEOTIDE SEQUENCE</scope>
    <source>
        <strain evidence="1">YG-Jan2019</strain>
    </source>
</reference>
<evidence type="ECO:0000313" key="1">
    <source>
        <dbReference type="EMBL" id="KAJ7993062.1"/>
    </source>
</evidence>
<name>A0ACC2FP53_DALPE</name>
<keyword evidence="2" id="KW-1185">Reference proteome</keyword>
<accession>A0ACC2FP53</accession>
<protein>
    <submittedName>
        <fullName evidence="1">Uncharacterized protein</fullName>
    </submittedName>
</protein>
<dbReference type="EMBL" id="CM055751">
    <property type="protein sequence ID" value="KAJ7993062.1"/>
    <property type="molecule type" value="Genomic_DNA"/>
</dbReference>
<gene>
    <name evidence="1" type="ORF">DPEC_G00268540</name>
</gene>
<comment type="caution">
    <text evidence="1">The sequence shown here is derived from an EMBL/GenBank/DDBJ whole genome shotgun (WGS) entry which is preliminary data.</text>
</comment>
<evidence type="ECO:0000313" key="2">
    <source>
        <dbReference type="Proteomes" id="UP001157502"/>
    </source>
</evidence>